<gene>
    <name evidence="3" type="ORF">FC36_GL001313</name>
</gene>
<dbReference type="Gene3D" id="3.40.50.10170">
    <property type="match status" value="1"/>
</dbReference>
<dbReference type="InterPro" id="IPR050270">
    <property type="entry name" value="DegV_domain_contain"/>
</dbReference>
<accession>A0A0R1TFH3</accession>
<dbReference type="PROSITE" id="PS51482">
    <property type="entry name" value="DEGV"/>
    <property type="match status" value="1"/>
</dbReference>
<protein>
    <submittedName>
        <fullName evidence="3">DegV family protein</fullName>
    </submittedName>
</protein>
<dbReference type="InterPro" id="IPR003797">
    <property type="entry name" value="DegV"/>
</dbReference>
<evidence type="ECO:0000256" key="1">
    <source>
        <dbReference type="ARBA" id="ARBA00003238"/>
    </source>
</evidence>
<dbReference type="AlphaFoldDB" id="A0A0R1TFH3"/>
<name>A0A0R1TFH3_9LACO</name>
<evidence type="ECO:0000256" key="2">
    <source>
        <dbReference type="ARBA" id="ARBA00023121"/>
    </source>
</evidence>
<dbReference type="PATRIC" id="fig|1423740.3.peg.1414"/>
<dbReference type="NCBIfam" id="TIGR00762">
    <property type="entry name" value="DegV"/>
    <property type="match status" value="1"/>
</dbReference>
<dbReference type="PANTHER" id="PTHR33434">
    <property type="entry name" value="DEGV DOMAIN-CONTAINING PROTEIN DR_1986-RELATED"/>
    <property type="match status" value="1"/>
</dbReference>
<evidence type="ECO:0000313" key="4">
    <source>
        <dbReference type="Proteomes" id="UP000051048"/>
    </source>
</evidence>
<dbReference type="SUPFAM" id="SSF82549">
    <property type="entry name" value="DAK1/DegV-like"/>
    <property type="match status" value="1"/>
</dbReference>
<comment type="caution">
    <text evidence="3">The sequence shown here is derived from an EMBL/GenBank/DDBJ whole genome shotgun (WGS) entry which is preliminary data.</text>
</comment>
<dbReference type="STRING" id="1423740.FC36_GL001313"/>
<keyword evidence="2" id="KW-0446">Lipid-binding</keyword>
<evidence type="ECO:0000313" key="3">
    <source>
        <dbReference type="EMBL" id="KRL77586.1"/>
    </source>
</evidence>
<dbReference type="PANTHER" id="PTHR33434:SF2">
    <property type="entry name" value="FATTY ACID-BINDING PROTEIN TM_1468"/>
    <property type="match status" value="1"/>
</dbReference>
<dbReference type="Gene3D" id="3.30.1180.10">
    <property type="match status" value="1"/>
</dbReference>
<sequence>MKIAVVTDSSSYLPAELVEKYQIKVVPIPFILEGQSYTEGVDITTAEFYEKLANSSSLPTTSQPALGQMIELYESLAQEGYDAAITIVLSKTISGFYQSLVNLQDQVEGIKIVPFDSQMTVLPMGYLAVEAAKMAQAGQGIDQIVARLEDLRATINEYFIVDDLQNLVKGGRLSNASAFIGSVLKIKPILTFDNESHEIVAFEKVRSMKKAMRRAEELFEADMAQLDYPVRIMVIHANDEENALKWQAKVQAKYPDCQVDLSYFGPVIGAHLGEKAIALAWMKDVEKA</sequence>
<dbReference type="RefSeq" id="WP_025020466.1">
    <property type="nucleotide sequence ID" value="NZ_AZFH01000166.1"/>
</dbReference>
<organism evidence="3 4">
    <name type="scientific">Ligilactobacillus equi DSM 15833 = JCM 10991</name>
    <dbReference type="NCBI Taxonomy" id="1423740"/>
    <lineage>
        <taxon>Bacteria</taxon>
        <taxon>Bacillati</taxon>
        <taxon>Bacillota</taxon>
        <taxon>Bacilli</taxon>
        <taxon>Lactobacillales</taxon>
        <taxon>Lactobacillaceae</taxon>
        <taxon>Ligilactobacillus</taxon>
    </lineage>
</organism>
<dbReference type="EMBL" id="AZFH01000166">
    <property type="protein sequence ID" value="KRL77586.1"/>
    <property type="molecule type" value="Genomic_DNA"/>
</dbReference>
<proteinExistence type="predicted"/>
<dbReference type="Pfam" id="PF02645">
    <property type="entry name" value="DegV"/>
    <property type="match status" value="1"/>
</dbReference>
<dbReference type="GO" id="GO:0008289">
    <property type="term" value="F:lipid binding"/>
    <property type="evidence" value="ECO:0007669"/>
    <property type="project" value="UniProtKB-KW"/>
</dbReference>
<dbReference type="OrthoDB" id="9775494at2"/>
<reference evidence="3 4" key="1">
    <citation type="journal article" date="2015" name="Genome Announc.">
        <title>Expanding the biotechnology potential of lactobacilli through comparative genomics of 213 strains and associated genera.</title>
        <authorList>
            <person name="Sun Z."/>
            <person name="Harris H.M."/>
            <person name="McCann A."/>
            <person name="Guo C."/>
            <person name="Argimon S."/>
            <person name="Zhang W."/>
            <person name="Yang X."/>
            <person name="Jeffery I.B."/>
            <person name="Cooney J.C."/>
            <person name="Kagawa T.F."/>
            <person name="Liu W."/>
            <person name="Song Y."/>
            <person name="Salvetti E."/>
            <person name="Wrobel A."/>
            <person name="Rasinkangas P."/>
            <person name="Parkhill J."/>
            <person name="Rea M.C."/>
            <person name="O'Sullivan O."/>
            <person name="Ritari J."/>
            <person name="Douillard F.P."/>
            <person name="Paul Ross R."/>
            <person name="Yang R."/>
            <person name="Briner A.E."/>
            <person name="Felis G.E."/>
            <person name="de Vos W.M."/>
            <person name="Barrangou R."/>
            <person name="Klaenhammer T.R."/>
            <person name="Caufield P.W."/>
            <person name="Cui Y."/>
            <person name="Zhang H."/>
            <person name="O'Toole P.W."/>
        </authorList>
    </citation>
    <scope>NUCLEOTIDE SEQUENCE [LARGE SCALE GENOMIC DNA]</scope>
    <source>
        <strain evidence="3 4">DSM 15833</strain>
    </source>
</reference>
<dbReference type="InterPro" id="IPR043168">
    <property type="entry name" value="DegV_C"/>
</dbReference>
<dbReference type="Proteomes" id="UP000051048">
    <property type="component" value="Unassembled WGS sequence"/>
</dbReference>
<comment type="function">
    <text evidence="1">May bind long-chain fatty acids, such as palmitate, and may play a role in lipid transport or fatty acid metabolism.</text>
</comment>